<dbReference type="Proteomes" id="UP000321570">
    <property type="component" value="Unassembled WGS sequence"/>
</dbReference>
<dbReference type="SUPFAM" id="SSF50249">
    <property type="entry name" value="Nucleic acid-binding proteins"/>
    <property type="match status" value="1"/>
</dbReference>
<dbReference type="Pfam" id="PF01336">
    <property type="entry name" value="tRNA_anti-codon"/>
    <property type="match status" value="1"/>
</dbReference>
<dbReference type="GO" id="GO:0004816">
    <property type="term" value="F:asparagine-tRNA ligase activity"/>
    <property type="evidence" value="ECO:0007669"/>
    <property type="project" value="TreeGrafter"/>
</dbReference>
<evidence type="ECO:0000256" key="3">
    <source>
        <dbReference type="ARBA" id="ARBA00022840"/>
    </source>
</evidence>
<name>A0A564Y409_HYMDI</name>
<dbReference type="PANTHER" id="PTHR22594">
    <property type="entry name" value="ASPARTYL/LYSYL-TRNA SYNTHETASE"/>
    <property type="match status" value="1"/>
</dbReference>
<keyword evidence="2" id="KW-0547">Nucleotide-binding</keyword>
<evidence type="ECO:0000259" key="7">
    <source>
        <dbReference type="Pfam" id="PF01336"/>
    </source>
</evidence>
<sequence length="263" mass="28772">MHFGGALSKQAFYFRRFLGLVIPRFSSSVLDYIPESPEACRTKTIGWVQSIRRHKTKTFLNVNDGTSSTNLQVVCSTPDVPSGLSVGSAVCVDGEIAIRPINGQGFSTELRADHIDLLSSPEVNKSEEGEVIFGAMSRSRPRLGLLRSEKGLHWRHRLPEMAAMLRLRAACKSIVHRAMQDRGYLEVDTPILTTSDCEGAGETFLVTPTSGVLEGDKEASESAGECMCVKSQKSTPLHLTVSAQLHLEALAIGMNKVGYFKFN</sequence>
<protein>
    <submittedName>
        <fullName evidence="8">Uncharacterized protein</fullName>
    </submittedName>
</protein>
<dbReference type="Gene3D" id="2.40.50.140">
    <property type="entry name" value="Nucleic acid-binding proteins"/>
    <property type="match status" value="1"/>
</dbReference>
<dbReference type="SUPFAM" id="SSF55681">
    <property type="entry name" value="Class II aaRS and biotin synthetases"/>
    <property type="match status" value="1"/>
</dbReference>
<dbReference type="AlphaFoldDB" id="A0A564Y409"/>
<keyword evidence="9" id="KW-1185">Reference proteome</keyword>
<dbReference type="InterPro" id="IPR012340">
    <property type="entry name" value="NA-bd_OB-fold"/>
</dbReference>
<dbReference type="InterPro" id="IPR045864">
    <property type="entry name" value="aa-tRNA-synth_II/BPL/LPL"/>
</dbReference>
<dbReference type="GO" id="GO:0006421">
    <property type="term" value="P:asparaginyl-tRNA aminoacylation"/>
    <property type="evidence" value="ECO:0007669"/>
    <property type="project" value="TreeGrafter"/>
</dbReference>
<evidence type="ECO:0000256" key="2">
    <source>
        <dbReference type="ARBA" id="ARBA00022741"/>
    </source>
</evidence>
<evidence type="ECO:0000256" key="4">
    <source>
        <dbReference type="ARBA" id="ARBA00022917"/>
    </source>
</evidence>
<feature type="domain" description="Aminoacyl-tRNA synthetase class II (D/K/N)" evidence="6">
    <location>
        <begin position="156"/>
        <end position="258"/>
    </location>
</feature>
<evidence type="ECO:0000313" key="9">
    <source>
        <dbReference type="Proteomes" id="UP000321570"/>
    </source>
</evidence>
<evidence type="ECO:0000256" key="1">
    <source>
        <dbReference type="ARBA" id="ARBA00022598"/>
    </source>
</evidence>
<dbReference type="Gene3D" id="3.30.930.10">
    <property type="entry name" value="Bira Bifunctional Protein, Domain 2"/>
    <property type="match status" value="1"/>
</dbReference>
<evidence type="ECO:0000313" key="8">
    <source>
        <dbReference type="EMBL" id="VUZ42025.1"/>
    </source>
</evidence>
<dbReference type="CDD" id="cd04318">
    <property type="entry name" value="EcAsnRS_like_N"/>
    <property type="match status" value="1"/>
</dbReference>
<dbReference type="EMBL" id="CABIJS010000077">
    <property type="protein sequence ID" value="VUZ42025.1"/>
    <property type="molecule type" value="Genomic_DNA"/>
</dbReference>
<dbReference type="PANTHER" id="PTHR22594:SF34">
    <property type="entry name" value="ASPARAGINE--TRNA LIGASE, MITOCHONDRIAL-RELATED"/>
    <property type="match status" value="1"/>
</dbReference>
<organism evidence="8 9">
    <name type="scientific">Hymenolepis diminuta</name>
    <name type="common">Rat tapeworm</name>
    <dbReference type="NCBI Taxonomy" id="6216"/>
    <lineage>
        <taxon>Eukaryota</taxon>
        <taxon>Metazoa</taxon>
        <taxon>Spiralia</taxon>
        <taxon>Lophotrochozoa</taxon>
        <taxon>Platyhelminthes</taxon>
        <taxon>Cestoda</taxon>
        <taxon>Eucestoda</taxon>
        <taxon>Cyclophyllidea</taxon>
        <taxon>Hymenolepididae</taxon>
        <taxon>Hymenolepis</taxon>
    </lineage>
</organism>
<dbReference type="Pfam" id="PF00152">
    <property type="entry name" value="tRNA-synt_2"/>
    <property type="match status" value="1"/>
</dbReference>
<keyword evidence="5" id="KW-0030">Aminoacyl-tRNA synthetase</keyword>
<reference evidence="8 9" key="1">
    <citation type="submission" date="2019-07" db="EMBL/GenBank/DDBJ databases">
        <authorList>
            <person name="Jastrzebski P J."/>
            <person name="Paukszto L."/>
            <person name="Jastrzebski P J."/>
        </authorList>
    </citation>
    <scope>NUCLEOTIDE SEQUENCE [LARGE SCALE GENOMIC DNA]</scope>
    <source>
        <strain evidence="8 9">WMS-il1</strain>
    </source>
</reference>
<evidence type="ECO:0000259" key="6">
    <source>
        <dbReference type="Pfam" id="PF00152"/>
    </source>
</evidence>
<keyword evidence="4" id="KW-0648">Protein biosynthesis</keyword>
<dbReference type="GO" id="GO:0005739">
    <property type="term" value="C:mitochondrion"/>
    <property type="evidence" value="ECO:0007669"/>
    <property type="project" value="TreeGrafter"/>
</dbReference>
<keyword evidence="3" id="KW-0067">ATP-binding</keyword>
<dbReference type="GO" id="GO:0005524">
    <property type="term" value="F:ATP binding"/>
    <property type="evidence" value="ECO:0007669"/>
    <property type="project" value="UniProtKB-KW"/>
</dbReference>
<evidence type="ECO:0000256" key="5">
    <source>
        <dbReference type="ARBA" id="ARBA00023146"/>
    </source>
</evidence>
<gene>
    <name evidence="8" type="ORF">WMSIL1_LOCUS2782</name>
</gene>
<accession>A0A564Y409</accession>
<dbReference type="InterPro" id="IPR004365">
    <property type="entry name" value="NA-bd_OB_tRNA"/>
</dbReference>
<keyword evidence="1" id="KW-0436">Ligase</keyword>
<feature type="domain" description="OB" evidence="7">
    <location>
        <begin position="45"/>
        <end position="117"/>
    </location>
</feature>
<proteinExistence type="predicted"/>
<dbReference type="InterPro" id="IPR004364">
    <property type="entry name" value="Aa-tRNA-synt_II"/>
</dbReference>
<dbReference type="GO" id="GO:0003676">
    <property type="term" value="F:nucleic acid binding"/>
    <property type="evidence" value="ECO:0007669"/>
    <property type="project" value="InterPro"/>
</dbReference>